<organism evidence="1 2">
    <name type="scientific">Candidatus Cohnella colombiensis</name>
    <dbReference type="NCBI Taxonomy" id="3121368"/>
    <lineage>
        <taxon>Bacteria</taxon>
        <taxon>Bacillati</taxon>
        <taxon>Bacillota</taxon>
        <taxon>Bacilli</taxon>
        <taxon>Bacillales</taxon>
        <taxon>Paenibacillaceae</taxon>
        <taxon>Cohnella</taxon>
    </lineage>
</organism>
<name>A0AA95EYV7_9BACL</name>
<dbReference type="AlphaFoldDB" id="A0AA95EYV7"/>
<protein>
    <submittedName>
        <fullName evidence="1">Uncharacterized protein</fullName>
    </submittedName>
</protein>
<reference evidence="1" key="1">
    <citation type="submission" date="2023-03" db="EMBL/GenBank/DDBJ databases">
        <title>Andean soil-derived lignocellulolytic bacterial consortium as a source of novel taxa and putative plastic-active enzymes.</title>
        <authorList>
            <person name="Diaz-Garcia L."/>
            <person name="Chuvochina M."/>
            <person name="Feuerriegel G."/>
            <person name="Bunk B."/>
            <person name="Sproer C."/>
            <person name="Streit W.R."/>
            <person name="Rodriguez L.M."/>
            <person name="Overmann J."/>
            <person name="Jimenez D.J."/>
        </authorList>
    </citation>
    <scope>NUCLEOTIDE SEQUENCE</scope>
    <source>
        <strain evidence="1">MAG 2441</strain>
    </source>
</reference>
<proteinExistence type="predicted"/>
<dbReference type="Proteomes" id="UP001178662">
    <property type="component" value="Chromosome"/>
</dbReference>
<gene>
    <name evidence="1" type="ORF">P0Y55_04220</name>
</gene>
<evidence type="ECO:0000313" key="2">
    <source>
        <dbReference type="Proteomes" id="UP001178662"/>
    </source>
</evidence>
<evidence type="ECO:0000313" key="1">
    <source>
        <dbReference type="EMBL" id="WEK55277.1"/>
    </source>
</evidence>
<dbReference type="EMBL" id="CP119317">
    <property type="protein sequence ID" value="WEK55277.1"/>
    <property type="molecule type" value="Genomic_DNA"/>
</dbReference>
<accession>A0AA95EYV7</accession>
<sequence length="44" mass="5256">MSNLHYSNFKHAIYCPAPDIEKISDEALNRDLDFFQKHSYRVIQ</sequence>
<keyword evidence="2" id="KW-1185">Reference proteome</keyword>